<evidence type="ECO:0000313" key="11">
    <source>
        <dbReference type="Proteomes" id="UP000095751"/>
    </source>
</evidence>
<gene>
    <name evidence="10" type="primary">XAB1</name>
    <name evidence="10" type="ORF">FRACYDRAFT_180518</name>
</gene>
<dbReference type="SUPFAM" id="SSF52540">
    <property type="entry name" value="P-loop containing nucleoside triphosphate hydrolases"/>
    <property type="match status" value="1"/>
</dbReference>
<protein>
    <recommendedName>
        <fullName evidence="9">GPN-loop GTPase</fullName>
        <ecNumber evidence="9">3.6.5.-</ecNumber>
    </recommendedName>
</protein>
<dbReference type="InterPro" id="IPR027417">
    <property type="entry name" value="P-loop_NTPase"/>
</dbReference>
<evidence type="ECO:0000256" key="1">
    <source>
        <dbReference type="ARBA" id="ARBA00005290"/>
    </source>
</evidence>
<evidence type="ECO:0000256" key="9">
    <source>
        <dbReference type="RuleBase" id="RU365059"/>
    </source>
</evidence>
<sequence>MEPPVIKRIEDQTEESPAPVCVLIVGMAGSGKTTLMKQLQESTMHDDDDDEEENMPAYCINLDPACLDVPYSPSIDIRDTVDYKQVMSQHHLGPNGAIMTSLNLYATKFDQVINILEQRADENKLSEFLLVDTPGQIEAFTWSASGAILSESLASTFPTVMVFVVDTVRCASSPNTFMSNMLYACSMYYRTRLPLVICFNKTDVVSHEFCMEWMKDFEAFQDALDNARNEGSNNGGESGFYDSLTRSLSLVLDEFYTEFSKNAVGVSAVTGDGIDDFWKVIKNAANTDFSEYIEDLKHRIEEQDAKRKAMARVQARKLQRDVDNDNSPY</sequence>
<dbReference type="Gene3D" id="3.40.50.300">
    <property type="entry name" value="P-loop containing nucleotide triphosphate hydrolases"/>
    <property type="match status" value="1"/>
</dbReference>
<reference evidence="10 11" key="1">
    <citation type="submission" date="2016-09" db="EMBL/GenBank/DDBJ databases">
        <title>Extensive genetic diversity and differential bi-allelic expression allows diatom success in the polar Southern Ocean.</title>
        <authorList>
            <consortium name="DOE Joint Genome Institute"/>
            <person name="Mock T."/>
            <person name="Otillar R.P."/>
            <person name="Strauss J."/>
            <person name="Dupont C."/>
            <person name="Frickenhaus S."/>
            <person name="Maumus F."/>
            <person name="Mcmullan M."/>
            <person name="Sanges R."/>
            <person name="Schmutz J."/>
            <person name="Toseland A."/>
            <person name="Valas R."/>
            <person name="Veluchamy A."/>
            <person name="Ward B.J."/>
            <person name="Allen A."/>
            <person name="Barry K."/>
            <person name="Falciatore A."/>
            <person name="Ferrante M."/>
            <person name="Fortunato A.E."/>
            <person name="Gloeckner G."/>
            <person name="Gruber A."/>
            <person name="Hipkin R."/>
            <person name="Janech M."/>
            <person name="Kroth P."/>
            <person name="Leese F."/>
            <person name="Lindquist E."/>
            <person name="Lyon B.R."/>
            <person name="Martin J."/>
            <person name="Mayer C."/>
            <person name="Parker M."/>
            <person name="Quesneville H."/>
            <person name="Raymond J."/>
            <person name="Uhlig C."/>
            <person name="Valentin K.U."/>
            <person name="Worden A.Z."/>
            <person name="Armbrust E.V."/>
            <person name="Bowler C."/>
            <person name="Green B."/>
            <person name="Moulton V."/>
            <person name="Van Oosterhout C."/>
            <person name="Grigoriev I."/>
        </authorList>
    </citation>
    <scope>NUCLEOTIDE SEQUENCE [LARGE SCALE GENOMIC DNA]</scope>
    <source>
        <strain evidence="10 11">CCMP1102</strain>
    </source>
</reference>
<keyword evidence="11" id="KW-1185">Reference proteome</keyword>
<dbReference type="FunFam" id="3.40.50.300:FF:000888">
    <property type="entry name" value="GPN-loop GTPase 1"/>
    <property type="match status" value="1"/>
</dbReference>
<dbReference type="PANTHER" id="PTHR21231:SF8">
    <property type="entry name" value="GPN-LOOP GTPASE 1"/>
    <property type="match status" value="1"/>
</dbReference>
<dbReference type="GO" id="GO:0005525">
    <property type="term" value="F:GTP binding"/>
    <property type="evidence" value="ECO:0007669"/>
    <property type="project" value="UniProtKB-KW"/>
</dbReference>
<keyword evidence="5" id="KW-0175">Coiled coil</keyword>
<dbReference type="Pfam" id="PF03029">
    <property type="entry name" value="ATP_bind_1"/>
    <property type="match status" value="1"/>
</dbReference>
<dbReference type="InterPro" id="IPR030230">
    <property type="entry name" value="Gpn1/Npa3/XAB1"/>
</dbReference>
<accession>A0A1E7FR90</accession>
<comment type="similarity">
    <text evidence="1 9">Belongs to the GPN-loop GTPase family.</text>
</comment>
<dbReference type="EC" id="3.6.5.-" evidence="9"/>
<dbReference type="GO" id="GO:0003924">
    <property type="term" value="F:GTPase activity"/>
    <property type="evidence" value="ECO:0007669"/>
    <property type="project" value="InterPro"/>
</dbReference>
<dbReference type="OrthoDB" id="243313at2759"/>
<evidence type="ECO:0000256" key="2">
    <source>
        <dbReference type="ARBA" id="ARBA00022490"/>
    </source>
</evidence>
<comment type="function">
    <text evidence="8 9">Small GTPase required for proper nuclear import of RNA polymerase II (RNAPII). May act at an RNAP assembly step prior to nuclear import.</text>
</comment>
<evidence type="ECO:0000256" key="3">
    <source>
        <dbReference type="ARBA" id="ARBA00022741"/>
    </source>
</evidence>
<dbReference type="GO" id="GO:0005634">
    <property type="term" value="C:nucleus"/>
    <property type="evidence" value="ECO:0007669"/>
    <property type="project" value="UniProtKB-SubCell"/>
</dbReference>
<evidence type="ECO:0000256" key="6">
    <source>
        <dbReference type="ARBA" id="ARBA00023134"/>
    </source>
</evidence>
<evidence type="ECO:0000256" key="4">
    <source>
        <dbReference type="ARBA" id="ARBA00022801"/>
    </source>
</evidence>
<comment type="subunit">
    <text evidence="9">Binds to RNA polymerase II.</text>
</comment>
<dbReference type="InterPro" id="IPR004130">
    <property type="entry name" value="Gpn"/>
</dbReference>
<dbReference type="EMBL" id="KV784354">
    <property type="protein sequence ID" value="OEU20668.1"/>
    <property type="molecule type" value="Genomic_DNA"/>
</dbReference>
<keyword evidence="7" id="KW-0539">Nucleus</keyword>
<keyword evidence="6 9" id="KW-0342">GTP-binding</keyword>
<dbReference type="GO" id="GO:0005737">
    <property type="term" value="C:cytoplasm"/>
    <property type="evidence" value="ECO:0007669"/>
    <property type="project" value="UniProtKB-SubCell"/>
</dbReference>
<keyword evidence="3 9" id="KW-0547">Nucleotide-binding</keyword>
<dbReference type="AlphaFoldDB" id="A0A1E7FR90"/>
<keyword evidence="4 9" id="KW-0378">Hydrolase</keyword>
<dbReference type="FunCoup" id="A0A1E7FR90">
    <property type="interactions" value="364"/>
</dbReference>
<organism evidence="10 11">
    <name type="scientific">Fragilariopsis cylindrus CCMP1102</name>
    <dbReference type="NCBI Taxonomy" id="635003"/>
    <lineage>
        <taxon>Eukaryota</taxon>
        <taxon>Sar</taxon>
        <taxon>Stramenopiles</taxon>
        <taxon>Ochrophyta</taxon>
        <taxon>Bacillariophyta</taxon>
        <taxon>Bacillariophyceae</taxon>
        <taxon>Bacillariophycidae</taxon>
        <taxon>Bacillariales</taxon>
        <taxon>Bacillariaceae</taxon>
        <taxon>Fragilariopsis</taxon>
    </lineage>
</organism>
<proteinExistence type="inferred from homology"/>
<dbReference type="CDD" id="cd17870">
    <property type="entry name" value="GPN1"/>
    <property type="match status" value="1"/>
</dbReference>
<comment type="subcellular location">
    <subcellularLocation>
        <location evidence="9">Cytoplasm</location>
    </subcellularLocation>
    <subcellularLocation>
        <location evidence="9">Nucleus</location>
    </subcellularLocation>
</comment>
<dbReference type="InParanoid" id="A0A1E7FR90"/>
<evidence type="ECO:0000256" key="7">
    <source>
        <dbReference type="ARBA" id="ARBA00023242"/>
    </source>
</evidence>
<name>A0A1E7FR90_9STRA</name>
<dbReference type="KEGG" id="fcy:FRACYDRAFT_180518"/>
<evidence type="ECO:0000256" key="8">
    <source>
        <dbReference type="ARBA" id="ARBA00055682"/>
    </source>
</evidence>
<dbReference type="Proteomes" id="UP000095751">
    <property type="component" value="Unassembled WGS sequence"/>
</dbReference>
<evidence type="ECO:0000256" key="5">
    <source>
        <dbReference type="ARBA" id="ARBA00023054"/>
    </source>
</evidence>
<evidence type="ECO:0000313" key="10">
    <source>
        <dbReference type="EMBL" id="OEU20668.1"/>
    </source>
</evidence>
<keyword evidence="2 9" id="KW-0963">Cytoplasm</keyword>
<dbReference type="PANTHER" id="PTHR21231">
    <property type="entry name" value="XPA-BINDING PROTEIN 1-RELATED"/>
    <property type="match status" value="1"/>
</dbReference>